<dbReference type="OrthoDB" id="6193946at2759"/>
<name>A0A6J8ELK8_MYTCO</name>
<dbReference type="Proteomes" id="UP000507470">
    <property type="component" value="Unassembled WGS sequence"/>
</dbReference>
<evidence type="ECO:0000313" key="3">
    <source>
        <dbReference type="Proteomes" id="UP000507470"/>
    </source>
</evidence>
<evidence type="ECO:0000256" key="1">
    <source>
        <dbReference type="SAM" id="Coils"/>
    </source>
</evidence>
<dbReference type="EMBL" id="CACVKT020009297">
    <property type="protein sequence ID" value="CAC5421237.1"/>
    <property type="molecule type" value="Genomic_DNA"/>
</dbReference>
<organism evidence="2 3">
    <name type="scientific">Mytilus coruscus</name>
    <name type="common">Sea mussel</name>
    <dbReference type="NCBI Taxonomy" id="42192"/>
    <lineage>
        <taxon>Eukaryota</taxon>
        <taxon>Metazoa</taxon>
        <taxon>Spiralia</taxon>
        <taxon>Lophotrochozoa</taxon>
        <taxon>Mollusca</taxon>
        <taxon>Bivalvia</taxon>
        <taxon>Autobranchia</taxon>
        <taxon>Pteriomorphia</taxon>
        <taxon>Mytilida</taxon>
        <taxon>Mytiloidea</taxon>
        <taxon>Mytilidae</taxon>
        <taxon>Mytilinae</taxon>
        <taxon>Mytilus</taxon>
    </lineage>
</organism>
<protein>
    <submittedName>
        <fullName evidence="2">Uncharacterized protein</fullName>
    </submittedName>
</protein>
<keyword evidence="1" id="KW-0175">Coiled coil</keyword>
<dbReference type="AlphaFoldDB" id="A0A6J8ELK8"/>
<reference evidence="2 3" key="1">
    <citation type="submission" date="2020-06" db="EMBL/GenBank/DDBJ databases">
        <authorList>
            <person name="Li R."/>
            <person name="Bekaert M."/>
        </authorList>
    </citation>
    <scope>NUCLEOTIDE SEQUENCE [LARGE SCALE GENOMIC DNA]</scope>
    <source>
        <strain evidence="3">wild</strain>
    </source>
</reference>
<keyword evidence="3" id="KW-1185">Reference proteome</keyword>
<feature type="coiled-coil region" evidence="1">
    <location>
        <begin position="287"/>
        <end position="314"/>
    </location>
</feature>
<gene>
    <name evidence="2" type="ORF">MCOR_53377</name>
</gene>
<dbReference type="PANTHER" id="PTHR47018">
    <property type="entry name" value="CXC DOMAIN-CONTAINING PROTEIN-RELATED"/>
    <property type="match status" value="1"/>
</dbReference>
<dbReference type="PANTHER" id="PTHR47018:SF2">
    <property type="entry name" value="TESMIN_TSO1-LIKE CXC DOMAIN-CONTAINING PROTEIN"/>
    <property type="match status" value="1"/>
</dbReference>
<evidence type="ECO:0000313" key="2">
    <source>
        <dbReference type="EMBL" id="CAC5421237.1"/>
    </source>
</evidence>
<sequence length="925" mass="106974">MHVGQDIEDEATPVKKQYVQHEGSAIMNKHLCYLAKYILCNKDEKLKTSSVDIGSFEKCFHIEFDKTFIQPGNEQVAIDLCHNHYMQFKNYAARSNCCICERSTTKMKTVNVEDRLGLLQLYLTQELQNETLISEEKPVPCLSYYKGFNNYTKSDDMEKTRSNTDEYLTDCFSVIDVTECDGTNIDTYCYQKILQDVISSFLSYKTLLLHKLHSNYVSEVDKAIDEFSLVVNDDRLRAIQHRREWLFTMLKSSLGPALCVYTPPKKQQGRMIYRHGTDLLQCLHSSISDHSREIDEFNEKIRAMENKVNSNITNIAESSSLNSMECLDKTVRLMKNHVQLYVQDSMKTQLPDIHCFDLYEEIRKVNPTLWNFIYVLTSNEEEEKIRRKNTSLGSKHYMTEDRKQNIRLFPRLYIASCIFHASSPHCVQPLHLLASDIADKYSSSSSNLMTINSRLGAGISKDTLKRFITNRVMQLNRDNSISSESFALASFDNLDKNQSYALAVIPKPSEKNEKLNTALDDYIQDIDSSKPVEMSSCRTLPSVIIKSLTEPNNFISEPSEIKSNKFQELKLDDFYETELEKEHWNIFETKLISYGFMKDCVQEKFQIGHHLQHLVVVGDGKSYDHLIKLKSEYGSALDLVLPYPGDLHILQNVLPILIKNFYDAGIKELAEIYHHGATLKVLTECTKFSVTHRFLCHVWKAMLRCQIEAYKRQEVVTDWRQEVDSVLQNVLSSCDHTPESSEKCAEDILDVELWKSVLLQKSNLETLLESVYSNFSQWRFQNSATIATFKFWDTFIHSDFMAYLGLYIGIRSRNWNLRNISLKKLACLFYAFDRHNYLRMIPYHLADLKTFPQSVLDHFEAGCFSVSITGNNYYCVALDEAHEMEINLKTKQAINSFSSASLASLTHYLPYRAETLHNLKNQLCI</sequence>
<accession>A0A6J8ELK8</accession>
<proteinExistence type="predicted"/>